<accession>A0A1I1MX66</accession>
<dbReference type="GO" id="GO:0000160">
    <property type="term" value="P:phosphorelay signal transduction system"/>
    <property type="evidence" value="ECO:0007669"/>
    <property type="project" value="InterPro"/>
</dbReference>
<sequence>MTNWLLQDLYLPDRADGLGLLADIHQLLSGHQQIPTLVMSSSAAPADVQQAYRAHTSYYLVKPLELSQWLNLCRSQYQFLRDQDVLPIYPVPGRPSS</sequence>
<dbReference type="Proteomes" id="UP000198598">
    <property type="component" value="Unassembled WGS sequence"/>
</dbReference>
<dbReference type="EMBL" id="FOLQ01000002">
    <property type="protein sequence ID" value="SFC87848.1"/>
    <property type="molecule type" value="Genomic_DNA"/>
</dbReference>
<organism evidence="3 4">
    <name type="scientific">Spirosoma endophyticum</name>
    <dbReference type="NCBI Taxonomy" id="662367"/>
    <lineage>
        <taxon>Bacteria</taxon>
        <taxon>Pseudomonadati</taxon>
        <taxon>Bacteroidota</taxon>
        <taxon>Cytophagia</taxon>
        <taxon>Cytophagales</taxon>
        <taxon>Cytophagaceae</taxon>
        <taxon>Spirosoma</taxon>
    </lineage>
</organism>
<protein>
    <submittedName>
        <fullName evidence="3">Response regulator receiver domain-containing protein</fullName>
    </submittedName>
</protein>
<dbReference type="AlphaFoldDB" id="A0A1I1MX66"/>
<dbReference type="InterPro" id="IPR011006">
    <property type="entry name" value="CheY-like_superfamily"/>
</dbReference>
<dbReference type="InterPro" id="IPR001789">
    <property type="entry name" value="Sig_transdc_resp-reg_receiver"/>
</dbReference>
<name>A0A1I1MX66_9BACT</name>
<dbReference type="PROSITE" id="PS50110">
    <property type="entry name" value="RESPONSE_REGULATORY"/>
    <property type="match status" value="1"/>
</dbReference>
<gene>
    <name evidence="3" type="ORF">SAMN05216167_102678</name>
</gene>
<dbReference type="STRING" id="662367.SAMN05216167_102678"/>
<evidence type="ECO:0000313" key="4">
    <source>
        <dbReference type="Proteomes" id="UP000198598"/>
    </source>
</evidence>
<dbReference type="OrthoDB" id="9793549at2"/>
<dbReference type="Gene3D" id="3.40.50.2300">
    <property type="match status" value="1"/>
</dbReference>
<keyword evidence="1" id="KW-0597">Phosphoprotein</keyword>
<dbReference type="RefSeq" id="WP_093824828.1">
    <property type="nucleotide sequence ID" value="NZ_FOLQ01000002.1"/>
</dbReference>
<reference evidence="3 4" key="1">
    <citation type="submission" date="2016-10" db="EMBL/GenBank/DDBJ databases">
        <authorList>
            <person name="de Groot N.N."/>
        </authorList>
    </citation>
    <scope>NUCLEOTIDE SEQUENCE [LARGE SCALE GENOMIC DNA]</scope>
    <source>
        <strain evidence="3 4">DSM 26130</strain>
    </source>
</reference>
<dbReference type="SUPFAM" id="SSF52172">
    <property type="entry name" value="CheY-like"/>
    <property type="match status" value="1"/>
</dbReference>
<feature type="domain" description="Response regulatory" evidence="2">
    <location>
        <begin position="1"/>
        <end position="77"/>
    </location>
</feature>
<evidence type="ECO:0000256" key="1">
    <source>
        <dbReference type="PROSITE-ProRule" id="PRU00169"/>
    </source>
</evidence>
<evidence type="ECO:0000313" key="3">
    <source>
        <dbReference type="EMBL" id="SFC87848.1"/>
    </source>
</evidence>
<keyword evidence="4" id="KW-1185">Reference proteome</keyword>
<proteinExistence type="predicted"/>
<feature type="modified residue" description="4-aspartylphosphate" evidence="1">
    <location>
        <position position="8"/>
    </location>
</feature>
<evidence type="ECO:0000259" key="2">
    <source>
        <dbReference type="PROSITE" id="PS50110"/>
    </source>
</evidence>